<gene>
    <name evidence="2" type="ORF">CFOL_v3_22163</name>
</gene>
<protein>
    <submittedName>
        <fullName evidence="2">Uncharacterized protein</fullName>
    </submittedName>
</protein>
<dbReference type="AlphaFoldDB" id="A0A1Q3CF06"/>
<evidence type="ECO:0000256" key="1">
    <source>
        <dbReference type="SAM" id="MobiDB-lite"/>
    </source>
</evidence>
<proteinExistence type="predicted"/>
<dbReference type="EMBL" id="BDDD01001847">
    <property type="protein sequence ID" value="GAV78698.1"/>
    <property type="molecule type" value="Genomic_DNA"/>
</dbReference>
<evidence type="ECO:0000313" key="3">
    <source>
        <dbReference type="Proteomes" id="UP000187406"/>
    </source>
</evidence>
<dbReference type="STRING" id="3775.A0A1Q3CF06"/>
<dbReference type="PANTHER" id="PTHR35737:SF1">
    <property type="entry name" value="CRYPTIC LOCI REGULATOR"/>
    <property type="match status" value="1"/>
</dbReference>
<reference evidence="3" key="1">
    <citation type="submission" date="2016-04" db="EMBL/GenBank/DDBJ databases">
        <title>Cephalotus genome sequencing.</title>
        <authorList>
            <person name="Fukushima K."/>
            <person name="Hasebe M."/>
            <person name="Fang X."/>
        </authorList>
    </citation>
    <scope>NUCLEOTIDE SEQUENCE [LARGE SCALE GENOMIC DNA]</scope>
    <source>
        <strain evidence="3">cv. St1</strain>
    </source>
</reference>
<evidence type="ECO:0000313" key="2">
    <source>
        <dbReference type="EMBL" id="GAV78698.1"/>
    </source>
</evidence>
<dbReference type="PANTHER" id="PTHR35737">
    <property type="entry name" value="CRYPTIC LOCI REGULATOR"/>
    <property type="match status" value="1"/>
</dbReference>
<accession>A0A1Q3CF06</accession>
<dbReference type="OrthoDB" id="1930051at2759"/>
<feature type="region of interest" description="Disordered" evidence="1">
    <location>
        <begin position="61"/>
        <end position="86"/>
    </location>
</feature>
<sequence length="236" mass="27468">KIKIKKNEKRQLLALSNFGFLNLQFAKQTSTLHFPLVTMDDHTDEWELCNDDGFVYKRKKRRLSDPHPPAPSAPSKDPQAEEINRRERKRKTLLKLKQEYAREIHQWELLSNNLRVMQDKRLLLQQQQQQQQQEVEGTTLLSSCPSRVEKETVNSLGSLVDELLLQADSQEAVIQDMLNLCDIAETMCSAQEEKLKQWYIDHPIWFSLQPQELLASLHDEKELSFKVGVDNGTCDL</sequence>
<dbReference type="FunCoup" id="A0A1Q3CF06">
    <property type="interactions" value="727"/>
</dbReference>
<dbReference type="Proteomes" id="UP000187406">
    <property type="component" value="Unassembled WGS sequence"/>
</dbReference>
<dbReference type="InParanoid" id="A0A1Q3CF06"/>
<comment type="caution">
    <text evidence="2">The sequence shown here is derived from an EMBL/GenBank/DDBJ whole genome shotgun (WGS) entry which is preliminary data.</text>
</comment>
<organism evidence="2 3">
    <name type="scientific">Cephalotus follicularis</name>
    <name type="common">Albany pitcher plant</name>
    <dbReference type="NCBI Taxonomy" id="3775"/>
    <lineage>
        <taxon>Eukaryota</taxon>
        <taxon>Viridiplantae</taxon>
        <taxon>Streptophyta</taxon>
        <taxon>Embryophyta</taxon>
        <taxon>Tracheophyta</taxon>
        <taxon>Spermatophyta</taxon>
        <taxon>Magnoliopsida</taxon>
        <taxon>eudicotyledons</taxon>
        <taxon>Gunneridae</taxon>
        <taxon>Pentapetalae</taxon>
        <taxon>rosids</taxon>
        <taxon>fabids</taxon>
        <taxon>Oxalidales</taxon>
        <taxon>Cephalotaceae</taxon>
        <taxon>Cephalotus</taxon>
    </lineage>
</organism>
<keyword evidence="3" id="KW-1185">Reference proteome</keyword>
<name>A0A1Q3CF06_CEPFO</name>
<feature type="non-terminal residue" evidence="2">
    <location>
        <position position="1"/>
    </location>
</feature>